<dbReference type="EMBL" id="CP054929">
    <property type="protein sequence ID" value="QKW51549.1"/>
    <property type="molecule type" value="Genomic_DNA"/>
</dbReference>
<gene>
    <name evidence="2" type="ORF">HUT08_20770</name>
</gene>
<name>A0A7H8NAJ0_9ACTN</name>
<dbReference type="RefSeq" id="WP_176163268.1">
    <property type="nucleotide sequence ID" value="NZ_CP054929.1"/>
</dbReference>
<evidence type="ECO:0000313" key="2">
    <source>
        <dbReference type="EMBL" id="QKW51549.1"/>
    </source>
</evidence>
<organism evidence="2 3">
    <name type="scientific">Streptomyces buecherae</name>
    <dbReference type="NCBI Taxonomy" id="2763006"/>
    <lineage>
        <taxon>Bacteria</taxon>
        <taxon>Bacillati</taxon>
        <taxon>Actinomycetota</taxon>
        <taxon>Actinomycetes</taxon>
        <taxon>Kitasatosporales</taxon>
        <taxon>Streptomycetaceae</taxon>
        <taxon>Streptomyces</taxon>
    </lineage>
</organism>
<dbReference type="AlphaFoldDB" id="A0A7H8NAJ0"/>
<proteinExistence type="predicted"/>
<dbReference type="InterPro" id="IPR025534">
    <property type="entry name" value="DUF4420"/>
</dbReference>
<dbReference type="Pfam" id="PF14390">
    <property type="entry name" value="DUF4420"/>
    <property type="match status" value="1"/>
</dbReference>
<evidence type="ECO:0000313" key="3">
    <source>
        <dbReference type="Proteomes" id="UP000509303"/>
    </source>
</evidence>
<sequence>MTSGPPPAGTPHVEWPTVAGYVDDGTPTVIPLAGEPRIEFFVDAYGARTGLRIALEPSDRVPLSSLTAVVVRPVAAQGRRMLEIATAERALFRDFHDLLQGVAERVRRAGHSPARAFTETLASWTELLARNRGISEEKRVGLLGELHALEWFAHHFGWPVAVASWRGPASEEHDFGLPGYDVEVKSTASERRLHTVRGTTQLVPTGGRPLWLLSLQFTRGGSAGHTLAERVRSVREQVAEHAPDLGPRLTELLARCEWLGPLAAAPDPERWSLRSAPLVVSAADERVPRLGPEVLAVLSGEARQRIVALTYGVDLTGLPGAADAPEALRPLAADGLPLAGPPTSPPPAGATPLATASPRTTRSA</sequence>
<protein>
    <submittedName>
        <fullName evidence="2">PD-(D/E)XK motif protein</fullName>
    </submittedName>
</protein>
<evidence type="ECO:0000256" key="1">
    <source>
        <dbReference type="SAM" id="MobiDB-lite"/>
    </source>
</evidence>
<reference evidence="2 3" key="1">
    <citation type="submission" date="2020-06" db="EMBL/GenBank/DDBJ databases">
        <title>Genome mining for natural products.</title>
        <authorList>
            <person name="Zhang B."/>
            <person name="Shi J."/>
            <person name="Ge H."/>
        </authorList>
    </citation>
    <scope>NUCLEOTIDE SEQUENCE [LARGE SCALE GENOMIC DNA]</scope>
    <source>
        <strain evidence="2 3">NA00687</strain>
    </source>
</reference>
<feature type="region of interest" description="Disordered" evidence="1">
    <location>
        <begin position="332"/>
        <end position="364"/>
    </location>
</feature>
<dbReference type="Proteomes" id="UP000509303">
    <property type="component" value="Chromosome"/>
</dbReference>
<keyword evidence="3" id="KW-1185">Reference proteome</keyword>
<accession>A0A7H8NAJ0</accession>
<feature type="compositionally biased region" description="Pro residues" evidence="1">
    <location>
        <begin position="339"/>
        <end position="349"/>
    </location>
</feature>